<evidence type="ECO:0000313" key="2">
    <source>
        <dbReference type="Proteomes" id="UP001500192"/>
    </source>
</evidence>
<protein>
    <submittedName>
        <fullName evidence="1">Uncharacterized protein</fullName>
    </submittedName>
</protein>
<dbReference type="Proteomes" id="UP001500192">
    <property type="component" value="Unassembled WGS sequence"/>
</dbReference>
<reference evidence="2" key="1">
    <citation type="journal article" date="2019" name="Int. J. Syst. Evol. Microbiol.">
        <title>The Global Catalogue of Microorganisms (GCM) 10K type strain sequencing project: providing services to taxonomists for standard genome sequencing and annotation.</title>
        <authorList>
            <consortium name="The Broad Institute Genomics Platform"/>
            <consortium name="The Broad Institute Genome Sequencing Center for Infectious Disease"/>
            <person name="Wu L."/>
            <person name="Ma J."/>
        </authorList>
    </citation>
    <scope>NUCLEOTIDE SEQUENCE [LARGE SCALE GENOMIC DNA]</scope>
    <source>
        <strain evidence="2">JCM 18054</strain>
    </source>
</reference>
<comment type="caution">
    <text evidence="1">The sequence shown here is derived from an EMBL/GenBank/DDBJ whole genome shotgun (WGS) entry which is preliminary data.</text>
</comment>
<proteinExistence type="predicted"/>
<keyword evidence="2" id="KW-1185">Reference proteome</keyword>
<sequence>MMMRIDLPRQSRSGRFIGLADVLREIPDNSLFWSMQYLADAIGAAPEGVDWVDLENLVNTSARGYEFSWAELVGFSEGLSDVVDVFLVADVGRVETRYDFDEPDVVDRPPTLIVQMEDSSSWSIWVDEQWDGSAQAASGLRKLAER</sequence>
<name>A0ABP9Q4S3_9PSEU</name>
<organism evidence="1 2">
    <name type="scientific">Amycolatopsis dongchuanensis</name>
    <dbReference type="NCBI Taxonomy" id="1070866"/>
    <lineage>
        <taxon>Bacteria</taxon>
        <taxon>Bacillati</taxon>
        <taxon>Actinomycetota</taxon>
        <taxon>Actinomycetes</taxon>
        <taxon>Pseudonocardiales</taxon>
        <taxon>Pseudonocardiaceae</taxon>
        <taxon>Amycolatopsis</taxon>
    </lineage>
</organism>
<accession>A0ABP9Q4S3</accession>
<gene>
    <name evidence="1" type="ORF">GCM10023214_12060</name>
</gene>
<evidence type="ECO:0000313" key="1">
    <source>
        <dbReference type="EMBL" id="GAA5155826.1"/>
    </source>
</evidence>
<dbReference type="EMBL" id="BAABIB010000032">
    <property type="protein sequence ID" value="GAA5155826.1"/>
    <property type="molecule type" value="Genomic_DNA"/>
</dbReference>